<dbReference type="OrthoDB" id="5839148at2759"/>
<sequence length="535" mass="60262">MYALNGQPNNSLYYDYNSLLQLYEARNSTNAQLPQGRTPAGSFNYALAVQPTGPQVQQARRTHNEAQQGPQTLQSHQPSQISHTEQASETAAGTEQTEQTVTDRENTTPRPTYIGTKDVSKSGKRPVLIYRVPGMQKSYSFSLVKERPDYDLYICIQCKKLKAERSVRVKGVEFLKDPCGLRHVCEANDTAKELATRIAYAKVQDLKKDPESAGKKPLREWMKMLTDKNSLAEDGILVIYLRIQGETTSISRPTSMGRGERLLACAINAHKDKTVTMSNVPEHVAQLPDGSRFLHEQTGAFHIYYSKDTIKKACRNGLFALVADGMFTLHPKELGRNAQLYCVHAVCSGGVEIPIVFAITAKRTEREYINIFTHIKQQIEGYEGEVVLKKVVLDFEKASIGAAKKVFPSASVEGCAFHLSQAWNRRRDALGLAEFIKGSKADERIASWWHTIKGSVFLTPRLRKEVRALRAPPVPLGHEAYERCDEFLKYLRRNWLSGVYKDLWSKWGVEELRTTNIAEAFNSKLGVLFESDHHP</sequence>
<dbReference type="AlphaFoldDB" id="A0A0B1SPY5"/>
<dbReference type="Pfam" id="PF10551">
    <property type="entry name" value="MULE"/>
    <property type="match status" value="1"/>
</dbReference>
<evidence type="ECO:0000256" key="1">
    <source>
        <dbReference type="SAM" id="MobiDB-lite"/>
    </source>
</evidence>
<feature type="compositionally biased region" description="Low complexity" evidence="1">
    <location>
        <begin position="84"/>
        <end position="100"/>
    </location>
</feature>
<reference evidence="3 4" key="1">
    <citation type="submission" date="2014-03" db="EMBL/GenBank/DDBJ databases">
        <title>Draft genome of the hookworm Oesophagostomum dentatum.</title>
        <authorList>
            <person name="Mitreva M."/>
        </authorList>
    </citation>
    <scope>NUCLEOTIDE SEQUENCE [LARGE SCALE GENOMIC DNA]</scope>
    <source>
        <strain evidence="3 4">OD-Hann</strain>
    </source>
</reference>
<organism evidence="3 4">
    <name type="scientific">Oesophagostomum dentatum</name>
    <name type="common">Nodular worm</name>
    <dbReference type="NCBI Taxonomy" id="61180"/>
    <lineage>
        <taxon>Eukaryota</taxon>
        <taxon>Metazoa</taxon>
        <taxon>Ecdysozoa</taxon>
        <taxon>Nematoda</taxon>
        <taxon>Chromadorea</taxon>
        <taxon>Rhabditida</taxon>
        <taxon>Rhabditina</taxon>
        <taxon>Rhabditomorpha</taxon>
        <taxon>Strongyloidea</taxon>
        <taxon>Strongylidae</taxon>
        <taxon>Oesophagostomum</taxon>
    </lineage>
</organism>
<name>A0A0B1SPY5_OESDE</name>
<evidence type="ECO:0000313" key="4">
    <source>
        <dbReference type="Proteomes" id="UP000053660"/>
    </source>
</evidence>
<feature type="compositionally biased region" description="Polar residues" evidence="1">
    <location>
        <begin position="52"/>
        <end position="83"/>
    </location>
</feature>
<feature type="domain" description="MULE transposase" evidence="2">
    <location>
        <begin position="338"/>
        <end position="421"/>
    </location>
</feature>
<feature type="region of interest" description="Disordered" evidence="1">
    <location>
        <begin position="52"/>
        <end position="119"/>
    </location>
</feature>
<evidence type="ECO:0000313" key="3">
    <source>
        <dbReference type="EMBL" id="KHJ87009.1"/>
    </source>
</evidence>
<evidence type="ECO:0000259" key="2">
    <source>
        <dbReference type="Pfam" id="PF10551"/>
    </source>
</evidence>
<accession>A0A0B1SPY5</accession>
<dbReference type="Proteomes" id="UP000053660">
    <property type="component" value="Unassembled WGS sequence"/>
</dbReference>
<proteinExistence type="predicted"/>
<protein>
    <recommendedName>
        <fullName evidence="2">MULE transposase domain-containing protein</fullName>
    </recommendedName>
</protein>
<dbReference type="EMBL" id="KN558796">
    <property type="protein sequence ID" value="KHJ87009.1"/>
    <property type="molecule type" value="Genomic_DNA"/>
</dbReference>
<keyword evidence="4" id="KW-1185">Reference proteome</keyword>
<dbReference type="InterPro" id="IPR018289">
    <property type="entry name" value="MULE_transposase_dom"/>
</dbReference>
<gene>
    <name evidence="3" type="ORF">OESDEN_13225</name>
</gene>